<gene>
    <name evidence="1" type="primary">ytxJ</name>
    <name evidence="1" type="ORF">G8O30_09880</name>
</gene>
<dbReference type="KEGG" id="mcui:G8O30_09880"/>
<dbReference type="Gene3D" id="3.40.30.10">
    <property type="entry name" value="Glutaredoxin"/>
    <property type="match status" value="1"/>
</dbReference>
<dbReference type="EMBL" id="CP049742">
    <property type="protein sequence ID" value="QPC48423.1"/>
    <property type="molecule type" value="Genomic_DNA"/>
</dbReference>
<accession>A0A7S8CEC3</accession>
<dbReference type="NCBIfam" id="TIGR04019">
    <property type="entry name" value="B_thiol_YtxJ"/>
    <property type="match status" value="1"/>
</dbReference>
<reference evidence="1 2" key="1">
    <citation type="submission" date="2019-07" db="EMBL/GenBank/DDBJ databases">
        <title>Genome sequence of 2 isolates from Red Sea Mangroves.</title>
        <authorList>
            <person name="Sefrji F."/>
            <person name="Michoud G."/>
            <person name="Merlino G."/>
            <person name="Daffonchio D."/>
        </authorList>
    </citation>
    <scope>NUCLEOTIDE SEQUENCE [LARGE SCALE GENOMIC DNA]</scope>
    <source>
        <strain evidence="1 2">R1DC41</strain>
    </source>
</reference>
<proteinExistence type="predicted"/>
<protein>
    <submittedName>
        <fullName evidence="1">Bacillithiol system redox-active protein YtxJ</fullName>
    </submittedName>
</protein>
<sequence>MMKELHTIQEWENVKDSYSGFLFKHSSTCPISARAFQEFRFFVKNNLDAPAYFITVQTSRPLSNYIEEVTGIRHESPQVFYFKDGKVVESTSHTSIKENLLVSWVR</sequence>
<dbReference type="AlphaFoldDB" id="A0A7S8CEC3"/>
<organism evidence="1 2">
    <name type="scientific">Mangrovibacillus cuniculi</name>
    <dbReference type="NCBI Taxonomy" id="2593652"/>
    <lineage>
        <taxon>Bacteria</taxon>
        <taxon>Bacillati</taxon>
        <taxon>Bacillota</taxon>
        <taxon>Bacilli</taxon>
        <taxon>Bacillales</taxon>
        <taxon>Bacillaceae</taxon>
        <taxon>Mangrovibacillus</taxon>
    </lineage>
</organism>
<dbReference type="InterPro" id="IPR036249">
    <property type="entry name" value="Thioredoxin-like_sf"/>
</dbReference>
<keyword evidence="2" id="KW-1185">Reference proteome</keyword>
<evidence type="ECO:0000313" key="2">
    <source>
        <dbReference type="Proteomes" id="UP000593626"/>
    </source>
</evidence>
<dbReference type="InterPro" id="IPR022551">
    <property type="entry name" value="BrxC"/>
</dbReference>
<dbReference type="SUPFAM" id="SSF52833">
    <property type="entry name" value="Thioredoxin-like"/>
    <property type="match status" value="1"/>
</dbReference>
<dbReference type="Proteomes" id="UP000593626">
    <property type="component" value="Chromosome"/>
</dbReference>
<dbReference type="Pfam" id="PF11009">
    <property type="entry name" value="BrxC"/>
    <property type="match status" value="1"/>
</dbReference>
<evidence type="ECO:0000313" key="1">
    <source>
        <dbReference type="EMBL" id="QPC48423.1"/>
    </source>
</evidence>
<name>A0A7S8CEC3_9BACI</name>